<organism evidence="1 2">
    <name type="scientific">Catharanthus roseus</name>
    <name type="common">Madagascar periwinkle</name>
    <name type="synonym">Vinca rosea</name>
    <dbReference type="NCBI Taxonomy" id="4058"/>
    <lineage>
        <taxon>Eukaryota</taxon>
        <taxon>Viridiplantae</taxon>
        <taxon>Streptophyta</taxon>
        <taxon>Embryophyta</taxon>
        <taxon>Tracheophyta</taxon>
        <taxon>Spermatophyta</taxon>
        <taxon>Magnoliopsida</taxon>
        <taxon>eudicotyledons</taxon>
        <taxon>Gunneridae</taxon>
        <taxon>Pentapetalae</taxon>
        <taxon>asterids</taxon>
        <taxon>lamiids</taxon>
        <taxon>Gentianales</taxon>
        <taxon>Apocynaceae</taxon>
        <taxon>Rauvolfioideae</taxon>
        <taxon>Vinceae</taxon>
        <taxon>Catharanthinae</taxon>
        <taxon>Catharanthus</taxon>
    </lineage>
</organism>
<dbReference type="EMBL" id="CM044704">
    <property type="protein sequence ID" value="KAI5668889.1"/>
    <property type="molecule type" value="Genomic_DNA"/>
</dbReference>
<comment type="caution">
    <text evidence="1">The sequence shown here is derived from an EMBL/GenBank/DDBJ whole genome shotgun (WGS) entry which is preliminary data.</text>
</comment>
<proteinExistence type="predicted"/>
<protein>
    <submittedName>
        <fullName evidence="1">Uncharacterized protein</fullName>
    </submittedName>
</protein>
<evidence type="ECO:0000313" key="2">
    <source>
        <dbReference type="Proteomes" id="UP001060085"/>
    </source>
</evidence>
<keyword evidence="2" id="KW-1185">Reference proteome</keyword>
<name>A0ACC0B8B9_CATRO</name>
<accession>A0ACC0B8B9</accession>
<reference evidence="2" key="1">
    <citation type="journal article" date="2023" name="Nat. Plants">
        <title>Single-cell RNA sequencing provides a high-resolution roadmap for understanding the multicellular compartmentation of specialized metabolism.</title>
        <authorList>
            <person name="Sun S."/>
            <person name="Shen X."/>
            <person name="Li Y."/>
            <person name="Li Y."/>
            <person name="Wang S."/>
            <person name="Li R."/>
            <person name="Zhang H."/>
            <person name="Shen G."/>
            <person name="Guo B."/>
            <person name="Wei J."/>
            <person name="Xu J."/>
            <person name="St-Pierre B."/>
            <person name="Chen S."/>
            <person name="Sun C."/>
        </authorList>
    </citation>
    <scope>NUCLEOTIDE SEQUENCE [LARGE SCALE GENOMIC DNA]</scope>
</reference>
<gene>
    <name evidence="1" type="ORF">M9H77_18742</name>
</gene>
<dbReference type="Proteomes" id="UP001060085">
    <property type="component" value="Linkage Group LG04"/>
</dbReference>
<evidence type="ECO:0000313" key="1">
    <source>
        <dbReference type="EMBL" id="KAI5668889.1"/>
    </source>
</evidence>
<sequence>MNNKECLFFCLLQNWFDHSSPFCLSASGNFSAANSSKTQKAAVGFVYNLYIFVCSSWQSRLLKLRHTVNHEVDNNHSSCNLFEHHSKEKKKKKRKLNIIKRKNVLLSLISATHFNLVTFQLTIPIVKISNREECQVATRFLALSYLSSGTDTTLCCK</sequence>